<comment type="caution">
    <text evidence="2">The sequence shown here is derived from an EMBL/GenBank/DDBJ whole genome shotgun (WGS) entry which is preliminary data.</text>
</comment>
<dbReference type="EMBL" id="MCFG01000525">
    <property type="protein sequence ID" value="ORX64433.1"/>
    <property type="molecule type" value="Genomic_DNA"/>
</dbReference>
<sequence length="236" mass="27761">MAYERDSFTNSIHLALYSYLSLLGCQNSLVMLQNEMDAIYSSIKPEEQREITKIFVQDIMHCKSKEFYKRKLLLKEDKREIKVPKKANEMEAKINSYIQKKKSENNESNKKEFIDQNKYKKEFCSRTCPAKINRNQQLKLNIIKNEVGPLDRSVTENKNKSKSNKTSNNNNNNGLTERINNIKEHLNIVTPLPPKLYEKVKVLEDKIMKIERDFPTWASVHFNQPNKNLDDMNKLT</sequence>
<reference evidence="2 3" key="2">
    <citation type="submission" date="2016-08" db="EMBL/GenBank/DDBJ databases">
        <title>Pervasive Adenine N6-methylation of Active Genes in Fungi.</title>
        <authorList>
            <consortium name="DOE Joint Genome Institute"/>
            <person name="Mondo S.J."/>
            <person name="Dannebaum R.O."/>
            <person name="Kuo R.C."/>
            <person name="Labutti K."/>
            <person name="Haridas S."/>
            <person name="Kuo A."/>
            <person name="Salamov A."/>
            <person name="Ahrendt S.R."/>
            <person name="Lipzen A."/>
            <person name="Sullivan W."/>
            <person name="Andreopoulos W.B."/>
            <person name="Clum A."/>
            <person name="Lindquist E."/>
            <person name="Daum C."/>
            <person name="Ramamoorthy G.K."/>
            <person name="Gryganskyi A."/>
            <person name="Culley D."/>
            <person name="Magnuson J.K."/>
            <person name="James T.Y."/>
            <person name="O'Malley M.A."/>
            <person name="Stajich J.E."/>
            <person name="Spatafora J.W."/>
            <person name="Visel A."/>
            <person name="Grigoriev I.V."/>
        </authorList>
    </citation>
    <scope>NUCLEOTIDE SEQUENCE [LARGE SCALE GENOMIC DNA]</scope>
    <source>
        <strain evidence="2 3">S4</strain>
    </source>
</reference>
<dbReference type="Proteomes" id="UP000193944">
    <property type="component" value="Unassembled WGS sequence"/>
</dbReference>
<name>A0A1Y1VTC0_9FUNG</name>
<dbReference type="PROSITE" id="PS51257">
    <property type="entry name" value="PROKAR_LIPOPROTEIN"/>
    <property type="match status" value="1"/>
</dbReference>
<evidence type="ECO:0000256" key="1">
    <source>
        <dbReference type="SAM" id="MobiDB-lite"/>
    </source>
</evidence>
<gene>
    <name evidence="2" type="ORF">BCR32DRAFT_298081</name>
</gene>
<proteinExistence type="predicted"/>
<dbReference type="OrthoDB" id="5531344at2759"/>
<feature type="compositionally biased region" description="Low complexity" evidence="1">
    <location>
        <begin position="164"/>
        <end position="173"/>
    </location>
</feature>
<dbReference type="STRING" id="1754192.A0A1Y1VTC0"/>
<feature type="region of interest" description="Disordered" evidence="1">
    <location>
        <begin position="151"/>
        <end position="176"/>
    </location>
</feature>
<reference evidence="2 3" key="1">
    <citation type="submission" date="2016-08" db="EMBL/GenBank/DDBJ databases">
        <title>A Parts List for Fungal Cellulosomes Revealed by Comparative Genomics.</title>
        <authorList>
            <consortium name="DOE Joint Genome Institute"/>
            <person name="Haitjema C.H."/>
            <person name="Gilmore S.P."/>
            <person name="Henske J.K."/>
            <person name="Solomon K.V."/>
            <person name="De Groot R."/>
            <person name="Kuo A."/>
            <person name="Mondo S.J."/>
            <person name="Salamov A.A."/>
            <person name="Labutti K."/>
            <person name="Zhao Z."/>
            <person name="Chiniquy J."/>
            <person name="Barry K."/>
            <person name="Brewer H.M."/>
            <person name="Purvine S.O."/>
            <person name="Wright A.T."/>
            <person name="Boxma B."/>
            <person name="Van Alen T."/>
            <person name="Hackstein J.H."/>
            <person name="Baker S.E."/>
            <person name="Grigoriev I.V."/>
            <person name="O'Malley M.A."/>
        </authorList>
    </citation>
    <scope>NUCLEOTIDE SEQUENCE [LARGE SCALE GENOMIC DNA]</scope>
    <source>
        <strain evidence="2 3">S4</strain>
    </source>
</reference>
<organism evidence="2 3">
    <name type="scientific">Anaeromyces robustus</name>
    <dbReference type="NCBI Taxonomy" id="1754192"/>
    <lineage>
        <taxon>Eukaryota</taxon>
        <taxon>Fungi</taxon>
        <taxon>Fungi incertae sedis</taxon>
        <taxon>Chytridiomycota</taxon>
        <taxon>Chytridiomycota incertae sedis</taxon>
        <taxon>Neocallimastigomycetes</taxon>
        <taxon>Neocallimastigales</taxon>
        <taxon>Neocallimastigaceae</taxon>
        <taxon>Anaeromyces</taxon>
    </lineage>
</organism>
<keyword evidence="3" id="KW-1185">Reference proteome</keyword>
<accession>A0A1Y1VTC0</accession>
<evidence type="ECO:0000313" key="3">
    <source>
        <dbReference type="Proteomes" id="UP000193944"/>
    </source>
</evidence>
<protein>
    <submittedName>
        <fullName evidence="2">Uncharacterized protein</fullName>
    </submittedName>
</protein>
<evidence type="ECO:0000313" key="2">
    <source>
        <dbReference type="EMBL" id="ORX64433.1"/>
    </source>
</evidence>
<dbReference type="AlphaFoldDB" id="A0A1Y1VTC0"/>